<comment type="similarity">
    <text evidence="11 12">Belongs to the class I-like SAM-binding methyltransferase superfamily. rRNA adenine N(6)-methyltransferase family.</text>
</comment>
<keyword evidence="7" id="KW-0809">Transit peptide</keyword>
<organism evidence="15 16">
    <name type="scientific">Heterodera schachtii</name>
    <name type="common">Sugarbeet cyst nematode worm</name>
    <name type="synonym">Tylenchus schachtii</name>
    <dbReference type="NCBI Taxonomy" id="97005"/>
    <lineage>
        <taxon>Eukaryota</taxon>
        <taxon>Metazoa</taxon>
        <taxon>Ecdysozoa</taxon>
        <taxon>Nematoda</taxon>
        <taxon>Chromadorea</taxon>
        <taxon>Rhabditida</taxon>
        <taxon>Tylenchina</taxon>
        <taxon>Tylenchomorpha</taxon>
        <taxon>Tylenchoidea</taxon>
        <taxon>Heteroderidae</taxon>
        <taxon>Heteroderinae</taxon>
        <taxon>Heterodera</taxon>
    </lineage>
</organism>
<dbReference type="GO" id="GO:0000179">
    <property type="term" value="F:rRNA (adenine-N6,N6-)-dimethyltransferase activity"/>
    <property type="evidence" value="ECO:0007669"/>
    <property type="project" value="UniProtKB-UniRule"/>
</dbReference>
<evidence type="ECO:0000256" key="13">
    <source>
        <dbReference type="SAM" id="MobiDB-lite"/>
    </source>
</evidence>
<dbReference type="InterPro" id="IPR001737">
    <property type="entry name" value="KsgA/Erm"/>
</dbReference>
<dbReference type="PROSITE" id="PS51689">
    <property type="entry name" value="SAM_RNA_A_N6_MT"/>
    <property type="match status" value="1"/>
</dbReference>
<sequence length="413" mass="47346">MASSVALRSVVPHFPPLPALRDFIYMYRMNADKTLSQNYLMDMNLTRKMVRRAGDLTDAFVVEVGPGPGGITRAILEQPCKRLDVVEIDKQFLMPLQHLSNHSMERMNIHRADVLKFDIEQMWTDAGAAKCSWVEERPPFHIIGNLPFQVSTPLVIKMMRQMSIRRGPFVFGRVPLTFTLQSEVARRVVGEPCSEFRSRIGVTCQNQTVPRILFNVPGKCFTPRPDIDVCVVQFLPRLEPLIPTAYIVADKVFRTLFHYKRRFLGKAVQLLYPRAVSLEMAHHLLKHTGIDQEELITRLGMDELAAITLCYEKQCRKTPGLFHFDFRHPVTLDVLAEEFSDDPFPPKYSKPTIELEQIDNEGMTLEQFGNSFGWSAPVGRKMSRWQMADEEKGREEAKDNFDEAVNGDNDNED</sequence>
<evidence type="ECO:0000256" key="5">
    <source>
        <dbReference type="ARBA" id="ARBA00022691"/>
    </source>
</evidence>
<dbReference type="InterPro" id="IPR029063">
    <property type="entry name" value="SAM-dependent_MTases_sf"/>
</dbReference>
<feature type="compositionally biased region" description="Basic and acidic residues" evidence="13">
    <location>
        <begin position="387"/>
        <end position="401"/>
    </location>
</feature>
<dbReference type="SMART" id="SM00650">
    <property type="entry name" value="rADc"/>
    <property type="match status" value="1"/>
</dbReference>
<comment type="caution">
    <text evidence="15">The sequence shown here is derived from an EMBL/GenBank/DDBJ whole genome shotgun (WGS) entry which is preliminary data.</text>
</comment>
<dbReference type="GO" id="GO:0005739">
    <property type="term" value="C:mitochondrion"/>
    <property type="evidence" value="ECO:0007669"/>
    <property type="project" value="UniProtKB-SubCell"/>
</dbReference>
<feature type="binding site" evidence="11">
    <location>
        <position position="38"/>
    </location>
    <ligand>
        <name>S-adenosyl-L-methionine</name>
        <dbReference type="ChEBI" id="CHEBI:59789"/>
    </ligand>
</feature>
<feature type="binding site" evidence="11">
    <location>
        <position position="113"/>
    </location>
    <ligand>
        <name>S-adenosyl-L-methionine</name>
        <dbReference type="ChEBI" id="CHEBI:59789"/>
    </ligand>
</feature>
<dbReference type="Pfam" id="PF00398">
    <property type="entry name" value="RrnaAD"/>
    <property type="match status" value="1"/>
</dbReference>
<evidence type="ECO:0000256" key="1">
    <source>
        <dbReference type="ARBA" id="ARBA00004173"/>
    </source>
</evidence>
<keyword evidence="2 12" id="KW-0698">rRNA processing</keyword>
<evidence type="ECO:0000256" key="12">
    <source>
        <dbReference type="RuleBase" id="RU362106"/>
    </source>
</evidence>
<evidence type="ECO:0000256" key="11">
    <source>
        <dbReference type="PROSITE-ProRule" id="PRU01026"/>
    </source>
</evidence>
<evidence type="ECO:0000256" key="6">
    <source>
        <dbReference type="ARBA" id="ARBA00022884"/>
    </source>
</evidence>
<dbReference type="InterPro" id="IPR020596">
    <property type="entry name" value="rRNA_Ade_Mease_Trfase_CS"/>
</dbReference>
<keyword evidence="10" id="KW-0804">Transcription</keyword>
<dbReference type="InterPro" id="IPR020598">
    <property type="entry name" value="rRNA_Ade_methylase_Trfase_N"/>
</dbReference>
<evidence type="ECO:0000313" key="16">
    <source>
        <dbReference type="Proteomes" id="UP001620645"/>
    </source>
</evidence>
<dbReference type="EC" id="2.1.1.-" evidence="12"/>
<reference evidence="15 16" key="1">
    <citation type="submission" date="2024-10" db="EMBL/GenBank/DDBJ databases">
        <authorList>
            <person name="Kim D."/>
        </authorList>
    </citation>
    <scope>NUCLEOTIDE SEQUENCE [LARGE SCALE GENOMIC DNA]</scope>
    <source>
        <strain evidence="15">Taebaek</strain>
    </source>
</reference>
<evidence type="ECO:0000259" key="14">
    <source>
        <dbReference type="SMART" id="SM00650"/>
    </source>
</evidence>
<dbReference type="SUPFAM" id="SSF53335">
    <property type="entry name" value="S-adenosyl-L-methionine-dependent methyltransferases"/>
    <property type="match status" value="1"/>
</dbReference>
<evidence type="ECO:0000256" key="2">
    <source>
        <dbReference type="ARBA" id="ARBA00022552"/>
    </source>
</evidence>
<name>A0ABD2J062_HETSC</name>
<dbReference type="CDD" id="cd02440">
    <property type="entry name" value="AdoMet_MTases"/>
    <property type="match status" value="1"/>
</dbReference>
<dbReference type="Proteomes" id="UP001620645">
    <property type="component" value="Unassembled WGS sequence"/>
</dbReference>
<feature type="binding site" evidence="11">
    <location>
        <position position="145"/>
    </location>
    <ligand>
        <name>S-adenosyl-L-methionine</name>
        <dbReference type="ChEBI" id="CHEBI:59789"/>
    </ligand>
</feature>
<dbReference type="GO" id="GO:0003723">
    <property type="term" value="F:RNA binding"/>
    <property type="evidence" value="ECO:0007669"/>
    <property type="project" value="UniProtKB-UniRule"/>
</dbReference>
<evidence type="ECO:0000256" key="10">
    <source>
        <dbReference type="ARBA" id="ARBA00023163"/>
    </source>
</evidence>
<keyword evidence="4 11" id="KW-0808">Transferase</keyword>
<dbReference type="InterPro" id="IPR023165">
    <property type="entry name" value="rRNA_Ade_diMease-like_C"/>
</dbReference>
<dbReference type="Gene3D" id="3.40.50.150">
    <property type="entry name" value="Vaccinia Virus protein VP39"/>
    <property type="match status" value="1"/>
</dbReference>
<evidence type="ECO:0000313" key="15">
    <source>
        <dbReference type="EMBL" id="KAL3085348.1"/>
    </source>
</evidence>
<accession>A0ABD2J062</accession>
<keyword evidence="9" id="KW-0496">Mitochondrion</keyword>
<keyword evidence="16" id="KW-1185">Reference proteome</keyword>
<evidence type="ECO:0000256" key="4">
    <source>
        <dbReference type="ARBA" id="ARBA00022679"/>
    </source>
</evidence>
<keyword evidence="6 11" id="KW-0694">RNA-binding</keyword>
<comment type="subcellular location">
    <subcellularLocation>
        <location evidence="1">Mitochondrion</location>
    </subcellularLocation>
</comment>
<keyword evidence="8" id="KW-0805">Transcription regulation</keyword>
<dbReference type="PANTHER" id="PTHR11727">
    <property type="entry name" value="DIMETHYLADENOSINE TRANSFERASE"/>
    <property type="match status" value="1"/>
</dbReference>
<dbReference type="Gene3D" id="1.10.8.100">
    <property type="entry name" value="Ribosomal RNA adenine dimethylase-like, domain 2"/>
    <property type="match status" value="1"/>
</dbReference>
<protein>
    <recommendedName>
        <fullName evidence="12">rRNA adenine N(6)-methyltransferase</fullName>
        <ecNumber evidence="12">2.1.1.-</ecNumber>
    </recommendedName>
</protein>
<dbReference type="EMBL" id="JBICCN010000232">
    <property type="protein sequence ID" value="KAL3085348.1"/>
    <property type="molecule type" value="Genomic_DNA"/>
</dbReference>
<keyword evidence="3 11" id="KW-0489">Methyltransferase</keyword>
<feature type="binding site" evidence="11">
    <location>
        <position position="87"/>
    </location>
    <ligand>
        <name>S-adenosyl-L-methionine</name>
        <dbReference type="ChEBI" id="CHEBI:59789"/>
    </ligand>
</feature>
<proteinExistence type="inferred from homology"/>
<feature type="binding site" evidence="11">
    <location>
        <position position="40"/>
    </location>
    <ligand>
        <name>S-adenosyl-L-methionine</name>
        <dbReference type="ChEBI" id="CHEBI:59789"/>
    </ligand>
</feature>
<evidence type="ECO:0000256" key="9">
    <source>
        <dbReference type="ARBA" id="ARBA00023128"/>
    </source>
</evidence>
<keyword evidence="5 11" id="KW-0949">S-adenosyl-L-methionine</keyword>
<evidence type="ECO:0000256" key="7">
    <source>
        <dbReference type="ARBA" id="ARBA00022946"/>
    </source>
</evidence>
<dbReference type="FunFam" id="3.40.50.150:FF:000109">
    <property type="entry name" value="rRNA adenine N(6)-methyltransferase"/>
    <property type="match status" value="1"/>
</dbReference>
<feature type="region of interest" description="Disordered" evidence="13">
    <location>
        <begin position="383"/>
        <end position="413"/>
    </location>
</feature>
<dbReference type="AlphaFoldDB" id="A0ABD2J062"/>
<evidence type="ECO:0000256" key="8">
    <source>
        <dbReference type="ARBA" id="ARBA00023015"/>
    </source>
</evidence>
<dbReference type="PROSITE" id="PS01131">
    <property type="entry name" value="RRNA_A_DIMETH"/>
    <property type="match status" value="1"/>
</dbReference>
<feature type="domain" description="Ribosomal RNA adenine methylase transferase N-terminal" evidence="14">
    <location>
        <begin position="45"/>
        <end position="238"/>
    </location>
</feature>
<gene>
    <name evidence="15" type="ORF">niasHS_010417</name>
</gene>
<feature type="binding site" evidence="11">
    <location>
        <position position="65"/>
    </location>
    <ligand>
        <name>S-adenosyl-L-methionine</name>
        <dbReference type="ChEBI" id="CHEBI:59789"/>
    </ligand>
</feature>
<evidence type="ECO:0000256" key="3">
    <source>
        <dbReference type="ARBA" id="ARBA00022603"/>
    </source>
</evidence>
<dbReference type="PANTHER" id="PTHR11727:SF17">
    <property type="entry name" value="DIMETHYLADENOSINE TRANSFERASE 1, MITOCHONDRIAL"/>
    <property type="match status" value="1"/>
</dbReference>